<protein>
    <submittedName>
        <fullName evidence="3">Uncharacterized protein</fullName>
    </submittedName>
</protein>
<evidence type="ECO:0000313" key="3">
    <source>
        <dbReference type="EMBL" id="KMS93470.1"/>
    </source>
</evidence>
<reference evidence="3 4" key="1">
    <citation type="journal article" date="2014" name="Nature">
        <title>The genome of the recently domesticated crop plant sugar beet (Beta vulgaris).</title>
        <authorList>
            <person name="Dohm J.C."/>
            <person name="Minoche A.E."/>
            <person name="Holtgrawe D."/>
            <person name="Capella-Gutierrez S."/>
            <person name="Zakrzewski F."/>
            <person name="Tafer H."/>
            <person name="Rupp O."/>
            <person name="Sorensen T.R."/>
            <person name="Stracke R."/>
            <person name="Reinhardt R."/>
            <person name="Goesmann A."/>
            <person name="Kraft T."/>
            <person name="Schulz B."/>
            <person name="Stadler P.F."/>
            <person name="Schmidt T."/>
            <person name="Gabaldon T."/>
            <person name="Lehrach H."/>
            <person name="Weisshaar B."/>
            <person name="Himmelbauer H."/>
        </authorList>
    </citation>
    <scope>NUCLEOTIDE SEQUENCE [LARGE SCALE GENOMIC DNA]</scope>
    <source>
        <tissue evidence="3">Taproot</tissue>
    </source>
</reference>
<feature type="non-terminal residue" evidence="3">
    <location>
        <position position="41"/>
    </location>
</feature>
<feature type="region of interest" description="Disordered" evidence="2">
    <location>
        <begin position="1"/>
        <end position="27"/>
    </location>
</feature>
<dbReference type="AlphaFoldDB" id="A0A0J8DRU6"/>
<feature type="compositionally biased region" description="Basic residues" evidence="2">
    <location>
        <begin position="18"/>
        <end position="27"/>
    </location>
</feature>
<dbReference type="Gramene" id="KMS93470">
    <property type="protein sequence ID" value="KMS93470"/>
    <property type="gene ID" value="BVRB_031150"/>
</dbReference>
<sequence length="41" mass="4754">MTDHHHRKEEAQKDPKKELKHHKHLQHFGKATVVAAGTYAL</sequence>
<name>A0A0J8DRU6_BETVV</name>
<accession>A0A0J8DRU6</accession>
<dbReference type="Proteomes" id="UP000035740">
    <property type="component" value="Unassembled WGS sequence"/>
</dbReference>
<dbReference type="OrthoDB" id="1936600at2759"/>
<evidence type="ECO:0000256" key="1">
    <source>
        <dbReference type="ARBA" id="ARBA00007160"/>
    </source>
</evidence>
<dbReference type="EMBL" id="KQ102432">
    <property type="protein sequence ID" value="KMS93470.1"/>
    <property type="molecule type" value="Genomic_DNA"/>
</dbReference>
<comment type="similarity">
    <text evidence="1">Belongs to the abscisic acid and water stress-induced protein family.</text>
</comment>
<gene>
    <name evidence="3" type="ORF">BVRB_031150</name>
</gene>
<proteinExistence type="inferred from homology"/>
<evidence type="ECO:0000256" key="2">
    <source>
        <dbReference type="SAM" id="MobiDB-lite"/>
    </source>
</evidence>
<dbReference type="Pfam" id="PF02496">
    <property type="entry name" value="ABA_WDS"/>
    <property type="match status" value="1"/>
</dbReference>
<organism evidence="3 4">
    <name type="scientific">Beta vulgaris subsp. vulgaris</name>
    <name type="common">Beet</name>
    <dbReference type="NCBI Taxonomy" id="3555"/>
    <lineage>
        <taxon>Eukaryota</taxon>
        <taxon>Viridiplantae</taxon>
        <taxon>Streptophyta</taxon>
        <taxon>Embryophyta</taxon>
        <taxon>Tracheophyta</taxon>
        <taxon>Spermatophyta</taxon>
        <taxon>Magnoliopsida</taxon>
        <taxon>eudicotyledons</taxon>
        <taxon>Gunneridae</taxon>
        <taxon>Pentapetalae</taxon>
        <taxon>Caryophyllales</taxon>
        <taxon>Chenopodiaceae</taxon>
        <taxon>Betoideae</taxon>
        <taxon>Beta</taxon>
    </lineage>
</organism>
<evidence type="ECO:0000313" key="4">
    <source>
        <dbReference type="Proteomes" id="UP000035740"/>
    </source>
</evidence>
<feature type="compositionally biased region" description="Basic and acidic residues" evidence="2">
    <location>
        <begin position="1"/>
        <end position="17"/>
    </location>
</feature>
<keyword evidence="4" id="KW-1185">Reference proteome</keyword>
<dbReference type="InterPro" id="IPR003496">
    <property type="entry name" value="ABA_WDS"/>
</dbReference>